<sequence length="273" mass="30119">MIYKNVLLTGAAGLLGTVLRRRLAPQVAKLRSTDIADMADPAANEELVKADLGDLSAAQKLVDGMDAIVHFGGLSKETDFGSICRVNIAGFQSLYEAAHLAGVKRIVFASSVHAIGFYDQTEVIDAHAPTRPDSNYGIAKVFGEGLAQLYWDKFGLETVSIRIGSCEAKPSNRRHLLSWLSFDDMCQIVERSLTVPRVKHTIIYGASRNSATFWDNRYAAHIGYRPQDSADDYRNEILAADPLPDREDVVNRFQGGIFTRWNMLPQSTEEPTG</sequence>
<evidence type="ECO:0000256" key="3">
    <source>
        <dbReference type="ARBA" id="ARBA00023027"/>
    </source>
</evidence>
<evidence type="ECO:0000313" key="6">
    <source>
        <dbReference type="Proteomes" id="UP000295043"/>
    </source>
</evidence>
<feature type="domain" description="NAD-dependent epimerase/dehydratase" evidence="4">
    <location>
        <begin position="6"/>
        <end position="170"/>
    </location>
</feature>
<dbReference type="RefSeq" id="WP_132079747.1">
    <property type="nucleotide sequence ID" value="NZ_SLVU01000023.1"/>
</dbReference>
<comment type="caution">
    <text evidence="5">The sequence shown here is derived from an EMBL/GenBank/DDBJ whole genome shotgun (WGS) entry which is preliminary data.</text>
</comment>
<dbReference type="InterPro" id="IPR001509">
    <property type="entry name" value="Epimerase_deHydtase"/>
</dbReference>
<gene>
    <name evidence="5" type="ORF">EV184_12326</name>
</gene>
<dbReference type="SUPFAM" id="SSF51735">
    <property type="entry name" value="NAD(P)-binding Rossmann-fold domains"/>
    <property type="match status" value="1"/>
</dbReference>
<keyword evidence="2" id="KW-0560">Oxidoreductase</keyword>
<comment type="similarity">
    <text evidence="1">Belongs to the NAD(P)-dependent epimerase/dehydratase family.</text>
</comment>
<reference evidence="5 6" key="1">
    <citation type="submission" date="2019-03" db="EMBL/GenBank/DDBJ databases">
        <title>Genomic Encyclopedia of Type Strains, Phase IV (KMG-V): Genome sequencing to study the core and pangenomes of soil and plant-associated prokaryotes.</title>
        <authorList>
            <person name="Whitman W."/>
        </authorList>
    </citation>
    <scope>NUCLEOTIDE SEQUENCE [LARGE SCALE GENOMIC DNA]</scope>
    <source>
        <strain evidence="5 6">23C40</strain>
    </source>
</reference>
<name>A0A4R2B7U2_9HYPH</name>
<dbReference type="EMBL" id="SLVU01000023">
    <property type="protein sequence ID" value="TCN22781.1"/>
    <property type="molecule type" value="Genomic_DNA"/>
</dbReference>
<dbReference type="AlphaFoldDB" id="A0A4R2B7U2"/>
<dbReference type="GO" id="GO:0016491">
    <property type="term" value="F:oxidoreductase activity"/>
    <property type="evidence" value="ECO:0007669"/>
    <property type="project" value="UniProtKB-KW"/>
</dbReference>
<dbReference type="PANTHER" id="PTHR43103:SF5">
    <property type="entry name" value="4-EPIMERASE, PUTATIVE (AFU_ORTHOLOGUE AFUA_7G00360)-RELATED"/>
    <property type="match status" value="1"/>
</dbReference>
<organism evidence="5 6">
    <name type="scientific">Sinorhizobium americanum</name>
    <dbReference type="NCBI Taxonomy" id="194963"/>
    <lineage>
        <taxon>Bacteria</taxon>
        <taxon>Pseudomonadati</taxon>
        <taxon>Pseudomonadota</taxon>
        <taxon>Alphaproteobacteria</taxon>
        <taxon>Hyphomicrobiales</taxon>
        <taxon>Rhizobiaceae</taxon>
        <taxon>Sinorhizobium/Ensifer group</taxon>
        <taxon>Sinorhizobium</taxon>
    </lineage>
</organism>
<proteinExistence type="inferred from homology"/>
<dbReference type="Pfam" id="PF01370">
    <property type="entry name" value="Epimerase"/>
    <property type="match status" value="1"/>
</dbReference>
<evidence type="ECO:0000256" key="1">
    <source>
        <dbReference type="ARBA" id="ARBA00007637"/>
    </source>
</evidence>
<accession>A0A4R2B7U2</accession>
<keyword evidence="3" id="KW-0520">NAD</keyword>
<evidence type="ECO:0000259" key="4">
    <source>
        <dbReference type="Pfam" id="PF01370"/>
    </source>
</evidence>
<evidence type="ECO:0000313" key="5">
    <source>
        <dbReference type="EMBL" id="TCN22781.1"/>
    </source>
</evidence>
<dbReference type="PANTHER" id="PTHR43103">
    <property type="entry name" value="NUCLEOSIDE-DIPHOSPHATE-SUGAR EPIMERASE"/>
    <property type="match status" value="1"/>
</dbReference>
<dbReference type="Gene3D" id="3.40.50.720">
    <property type="entry name" value="NAD(P)-binding Rossmann-like Domain"/>
    <property type="match status" value="1"/>
</dbReference>
<dbReference type="InterPro" id="IPR036291">
    <property type="entry name" value="NAD(P)-bd_dom_sf"/>
</dbReference>
<dbReference type="Proteomes" id="UP000295043">
    <property type="component" value="Unassembled WGS sequence"/>
</dbReference>
<evidence type="ECO:0000256" key="2">
    <source>
        <dbReference type="ARBA" id="ARBA00023002"/>
    </source>
</evidence>
<dbReference type="CDD" id="cd08946">
    <property type="entry name" value="SDR_e"/>
    <property type="match status" value="1"/>
</dbReference>
<protein>
    <submittedName>
        <fullName evidence="5">Uronate dehydrogenase</fullName>
    </submittedName>
</protein>